<dbReference type="InterPro" id="IPR055211">
    <property type="entry name" value="KH_PNO1_2nd"/>
</dbReference>
<dbReference type="PATRIC" id="fig|190192.8.peg.545"/>
<dbReference type="PROSITE" id="PS50084">
    <property type="entry name" value="KH_TYPE_1"/>
    <property type="match status" value="1"/>
</dbReference>
<reference evidence="4 5" key="1">
    <citation type="journal article" date="2002" name="Proc. Natl. Acad. Sci. U.S.A.">
        <title>The complete genome of hyperthermophile Methanopyrus kandleri AV19 and monophyly of archaeal methanogens.</title>
        <authorList>
            <person name="Slesarev A.I."/>
            <person name="Mezhevaya K.V."/>
            <person name="Makarova K.S."/>
            <person name="Polushin N.N."/>
            <person name="Shcherbinina O.V."/>
            <person name="Shakhova V.V."/>
            <person name="Belova G.I."/>
            <person name="Aravind L."/>
            <person name="Natale D.A."/>
            <person name="Rogozin I.B."/>
            <person name="Tatusov R.L."/>
            <person name="Wolf Y.I."/>
            <person name="Stetter K.O."/>
            <person name="Malykh A.G."/>
            <person name="Koonin E.V."/>
            <person name="Kozyavkin S.A."/>
        </authorList>
    </citation>
    <scope>NUCLEOTIDE SEQUENCE [LARGE SCALE GENOMIC DNA]</scope>
    <source>
        <strain evidence="5">AV19 / DSM 6324 / JCM 9639 / NBRC 100938</strain>
    </source>
</reference>
<dbReference type="PaxDb" id="190192-MK0513"/>
<dbReference type="RefSeq" id="WP_011018883.1">
    <property type="nucleotide sequence ID" value="NC_003551.1"/>
</dbReference>
<dbReference type="InterPro" id="IPR019964">
    <property type="entry name" value="KH_domain_protein_archaea"/>
</dbReference>
<dbReference type="InParanoid" id="Q8TH62"/>
<dbReference type="CDD" id="cd22390">
    <property type="entry name" value="KH-I_Dim2p_like_rpt2"/>
    <property type="match status" value="1"/>
</dbReference>
<sequence>MAELADEFYESAERVKIPKDRIGVLIGKDGETKRYIEEKTGVELRIDSKTGEVEIRPTERVKDPLDLIKAKECVLAIGRGFSPERAFRLLREEDASLEVIDLYELVGRNPKALERQRARIIGREGRTRQLIEELSGADVSIRGKTVALIGTPRQLQIARKAIEMLASGAPHGRVYRFLEDQRRKMKREKLRLWKDSEPPDIL</sequence>
<dbReference type="Pfam" id="PF22891">
    <property type="entry name" value="KH_PNO1_2nd"/>
    <property type="match status" value="1"/>
</dbReference>
<dbReference type="InterPro" id="IPR036612">
    <property type="entry name" value="KH_dom_type_1_sf"/>
</dbReference>
<dbReference type="KEGG" id="mka:MK0513"/>
<evidence type="ECO:0000259" key="3">
    <source>
        <dbReference type="SMART" id="SM00322"/>
    </source>
</evidence>
<dbReference type="EMBL" id="AE009439">
    <property type="protein sequence ID" value="AAM01728.1"/>
    <property type="molecule type" value="Genomic_DNA"/>
</dbReference>
<protein>
    <submittedName>
        <fullName evidence="4">Predicted RNA-binding protein containing KH domain</fullName>
    </submittedName>
</protein>
<dbReference type="Pfam" id="PF00013">
    <property type="entry name" value="KH_1"/>
    <property type="match status" value="1"/>
</dbReference>
<proteinExistence type="predicted"/>
<gene>
    <name evidence="4" type="ordered locus">MK0513</name>
</gene>
<dbReference type="PANTHER" id="PTHR12826">
    <property type="entry name" value="RIBONUCLEASE Y"/>
    <property type="match status" value="1"/>
</dbReference>
<name>Q8TH62_METKA</name>
<evidence type="ECO:0000256" key="2">
    <source>
        <dbReference type="PROSITE-ProRule" id="PRU00117"/>
    </source>
</evidence>
<dbReference type="EnsemblBacteria" id="AAM01728">
    <property type="protein sequence ID" value="AAM01728"/>
    <property type="gene ID" value="MK0513"/>
</dbReference>
<dbReference type="CDD" id="cd22389">
    <property type="entry name" value="KH-I_Dim2p_like_rpt1"/>
    <property type="match status" value="1"/>
</dbReference>
<dbReference type="Gene3D" id="3.30.1370.10">
    <property type="entry name" value="K Homology domain, type 1"/>
    <property type="match status" value="2"/>
</dbReference>
<dbReference type="SUPFAM" id="SSF54791">
    <property type="entry name" value="Eukaryotic type KH-domain (KH-domain type I)"/>
    <property type="match status" value="2"/>
</dbReference>
<dbReference type="GO" id="GO:0003723">
    <property type="term" value="F:RNA binding"/>
    <property type="evidence" value="ECO:0007669"/>
    <property type="project" value="UniProtKB-UniRule"/>
</dbReference>
<dbReference type="STRING" id="190192.MK0513"/>
<evidence type="ECO:0000256" key="1">
    <source>
        <dbReference type="ARBA" id="ARBA00022884"/>
    </source>
</evidence>
<dbReference type="HOGENOM" id="CLU_064992_3_0_2"/>
<keyword evidence="5" id="KW-1185">Reference proteome</keyword>
<dbReference type="Proteomes" id="UP000001826">
    <property type="component" value="Chromosome"/>
</dbReference>
<dbReference type="GeneID" id="41583393"/>
<feature type="domain" description="K Homology" evidence="3">
    <location>
        <begin position="94"/>
        <end position="167"/>
    </location>
</feature>
<evidence type="ECO:0000313" key="5">
    <source>
        <dbReference type="Proteomes" id="UP000001826"/>
    </source>
</evidence>
<accession>Q8TH62</accession>
<dbReference type="SMART" id="SM00322">
    <property type="entry name" value="KH"/>
    <property type="match status" value="2"/>
</dbReference>
<feature type="domain" description="K Homology" evidence="3">
    <location>
        <begin position="9"/>
        <end position="79"/>
    </location>
</feature>
<dbReference type="InterPro" id="IPR004088">
    <property type="entry name" value="KH_dom_type_1"/>
</dbReference>
<dbReference type="InterPro" id="IPR004087">
    <property type="entry name" value="KH_dom"/>
</dbReference>
<dbReference type="AlphaFoldDB" id="Q8TH62"/>
<dbReference type="NCBIfam" id="TIGR03665">
    <property type="entry name" value="arCOG04150"/>
    <property type="match status" value="1"/>
</dbReference>
<organism evidence="4 5">
    <name type="scientific">Methanopyrus kandleri (strain AV19 / DSM 6324 / JCM 9639 / NBRC 100938)</name>
    <dbReference type="NCBI Taxonomy" id="190192"/>
    <lineage>
        <taxon>Archaea</taxon>
        <taxon>Methanobacteriati</taxon>
        <taxon>Methanobacteriota</taxon>
        <taxon>Methanomada group</taxon>
        <taxon>Methanopyri</taxon>
        <taxon>Methanopyrales</taxon>
        <taxon>Methanopyraceae</taxon>
        <taxon>Methanopyrus</taxon>
    </lineage>
</organism>
<dbReference type="FunCoup" id="Q8TH62">
    <property type="interactions" value="82"/>
</dbReference>
<dbReference type="FunFam" id="3.30.1370.10:FF:000076">
    <property type="entry name" value="KH domain protein"/>
    <property type="match status" value="1"/>
</dbReference>
<dbReference type="NCBIfam" id="NF010327">
    <property type="entry name" value="PRK13763.1-2"/>
    <property type="match status" value="1"/>
</dbReference>
<evidence type="ECO:0000313" key="4">
    <source>
        <dbReference type="EMBL" id="AAM01728.1"/>
    </source>
</evidence>
<keyword evidence="1 2" id="KW-0694">RNA-binding</keyword>
<dbReference type="PANTHER" id="PTHR12826:SF13">
    <property type="entry name" value="RNA-BINDING PROTEIN PNO1"/>
    <property type="match status" value="1"/>
</dbReference>